<feature type="signal peptide" evidence="2">
    <location>
        <begin position="1"/>
        <end position="19"/>
    </location>
</feature>
<feature type="chain" id="PRO_5035728052" evidence="2">
    <location>
        <begin position="20"/>
        <end position="90"/>
    </location>
</feature>
<dbReference type="Proteomes" id="UP000712281">
    <property type="component" value="Unassembled WGS sequence"/>
</dbReference>
<dbReference type="EMBL" id="QGKW02001988">
    <property type="protein sequence ID" value="KAF2551654.1"/>
    <property type="molecule type" value="Genomic_DNA"/>
</dbReference>
<accession>A0A8S9H459</accession>
<gene>
    <name evidence="3" type="ORF">F2Q68_00035485</name>
</gene>
<protein>
    <submittedName>
        <fullName evidence="3">Uncharacterized protein</fullName>
    </submittedName>
</protein>
<feature type="compositionally biased region" description="Basic and acidic residues" evidence="1">
    <location>
        <begin position="64"/>
        <end position="73"/>
    </location>
</feature>
<dbReference type="AlphaFoldDB" id="A0A8S9H459"/>
<evidence type="ECO:0000256" key="2">
    <source>
        <dbReference type="SAM" id="SignalP"/>
    </source>
</evidence>
<evidence type="ECO:0000313" key="3">
    <source>
        <dbReference type="EMBL" id="KAF2551654.1"/>
    </source>
</evidence>
<name>A0A8S9H459_BRACR</name>
<reference evidence="3" key="1">
    <citation type="submission" date="2019-12" db="EMBL/GenBank/DDBJ databases">
        <title>Genome sequencing and annotation of Brassica cretica.</title>
        <authorList>
            <person name="Studholme D.J."/>
            <person name="Sarris P.F."/>
        </authorList>
    </citation>
    <scope>NUCLEOTIDE SEQUENCE</scope>
    <source>
        <strain evidence="3">PFS-001/15</strain>
        <tissue evidence="3">Leaf</tissue>
    </source>
</reference>
<feature type="region of interest" description="Disordered" evidence="1">
    <location>
        <begin position="64"/>
        <end position="90"/>
    </location>
</feature>
<proteinExistence type="predicted"/>
<evidence type="ECO:0000313" key="4">
    <source>
        <dbReference type="Proteomes" id="UP000712281"/>
    </source>
</evidence>
<evidence type="ECO:0000256" key="1">
    <source>
        <dbReference type="SAM" id="MobiDB-lite"/>
    </source>
</evidence>
<keyword evidence="2" id="KW-0732">Signal</keyword>
<comment type="caution">
    <text evidence="3">The sequence shown here is derived from an EMBL/GenBank/DDBJ whole genome shotgun (WGS) entry which is preliminary data.</text>
</comment>
<sequence>MMAGLTVFSILIIAVKVTGREYDDTRDAEIDELLKKLNKPALKSIKSPDGDIIDYETKFLPKRMEQRSFKEPKPQYGDATLDNQRKVSKK</sequence>
<organism evidence="3 4">
    <name type="scientific">Brassica cretica</name>
    <name type="common">Mustard</name>
    <dbReference type="NCBI Taxonomy" id="69181"/>
    <lineage>
        <taxon>Eukaryota</taxon>
        <taxon>Viridiplantae</taxon>
        <taxon>Streptophyta</taxon>
        <taxon>Embryophyta</taxon>
        <taxon>Tracheophyta</taxon>
        <taxon>Spermatophyta</taxon>
        <taxon>Magnoliopsida</taxon>
        <taxon>eudicotyledons</taxon>
        <taxon>Gunneridae</taxon>
        <taxon>Pentapetalae</taxon>
        <taxon>rosids</taxon>
        <taxon>malvids</taxon>
        <taxon>Brassicales</taxon>
        <taxon>Brassicaceae</taxon>
        <taxon>Brassiceae</taxon>
        <taxon>Brassica</taxon>
    </lineage>
</organism>